<evidence type="ECO:0000313" key="1">
    <source>
        <dbReference type="EMBL" id="KAI0065423.1"/>
    </source>
</evidence>
<reference evidence="1" key="1">
    <citation type="submission" date="2021-03" db="EMBL/GenBank/DDBJ databases">
        <authorList>
            <consortium name="DOE Joint Genome Institute"/>
            <person name="Ahrendt S."/>
            <person name="Looney B.P."/>
            <person name="Miyauchi S."/>
            <person name="Morin E."/>
            <person name="Drula E."/>
            <person name="Courty P.E."/>
            <person name="Chicoki N."/>
            <person name="Fauchery L."/>
            <person name="Kohler A."/>
            <person name="Kuo A."/>
            <person name="Labutti K."/>
            <person name="Pangilinan J."/>
            <person name="Lipzen A."/>
            <person name="Riley R."/>
            <person name="Andreopoulos W."/>
            <person name="He G."/>
            <person name="Johnson J."/>
            <person name="Barry K.W."/>
            <person name="Grigoriev I.V."/>
            <person name="Nagy L."/>
            <person name="Hibbett D."/>
            <person name="Henrissat B."/>
            <person name="Matheny P.B."/>
            <person name="Labbe J."/>
            <person name="Martin F."/>
        </authorList>
    </citation>
    <scope>NUCLEOTIDE SEQUENCE</scope>
    <source>
        <strain evidence="1">HHB10654</strain>
    </source>
</reference>
<comment type="caution">
    <text evidence="1">The sequence shown here is derived from an EMBL/GenBank/DDBJ whole genome shotgun (WGS) entry which is preliminary data.</text>
</comment>
<gene>
    <name evidence="1" type="ORF">BV25DRAFT_1821825</name>
</gene>
<organism evidence="1 2">
    <name type="scientific">Artomyces pyxidatus</name>
    <dbReference type="NCBI Taxonomy" id="48021"/>
    <lineage>
        <taxon>Eukaryota</taxon>
        <taxon>Fungi</taxon>
        <taxon>Dikarya</taxon>
        <taxon>Basidiomycota</taxon>
        <taxon>Agaricomycotina</taxon>
        <taxon>Agaricomycetes</taxon>
        <taxon>Russulales</taxon>
        <taxon>Auriscalpiaceae</taxon>
        <taxon>Artomyces</taxon>
    </lineage>
</organism>
<keyword evidence="2" id="KW-1185">Reference proteome</keyword>
<proteinExistence type="predicted"/>
<evidence type="ECO:0000313" key="2">
    <source>
        <dbReference type="Proteomes" id="UP000814140"/>
    </source>
</evidence>
<reference evidence="1" key="2">
    <citation type="journal article" date="2022" name="New Phytol.">
        <title>Evolutionary transition to the ectomycorrhizal habit in the genomes of a hyperdiverse lineage of mushroom-forming fungi.</title>
        <authorList>
            <person name="Looney B."/>
            <person name="Miyauchi S."/>
            <person name="Morin E."/>
            <person name="Drula E."/>
            <person name="Courty P.E."/>
            <person name="Kohler A."/>
            <person name="Kuo A."/>
            <person name="LaButti K."/>
            <person name="Pangilinan J."/>
            <person name="Lipzen A."/>
            <person name="Riley R."/>
            <person name="Andreopoulos W."/>
            <person name="He G."/>
            <person name="Johnson J."/>
            <person name="Nolan M."/>
            <person name="Tritt A."/>
            <person name="Barry K.W."/>
            <person name="Grigoriev I.V."/>
            <person name="Nagy L.G."/>
            <person name="Hibbett D."/>
            <person name="Henrissat B."/>
            <person name="Matheny P.B."/>
            <person name="Labbe J."/>
            <person name="Martin F.M."/>
        </authorList>
    </citation>
    <scope>NUCLEOTIDE SEQUENCE</scope>
    <source>
        <strain evidence="1">HHB10654</strain>
    </source>
</reference>
<sequence length="712" mass="78045">MASPPFVPYQAYKSKRHSRSLSNQKLSITPEPSPPRPAHAQASESLPVPLRLSLDLPEEHDTGSSQRPVSADMVPQIRFPPASPSPSEPASPASARDTHFPSPKPPNGGLSFVANAEPSLPSSSKDAAPLPKPTPLPTRRTSTFRHVPSRNTSVPSSPSPLRPDSHLRTSSIASRQFDLAKPKAEPRSRLSSTAVARTPSGESQPQSNGSSRFSTPSTSPQPPQKEAPHIQIQRASSGASDIPRRVDSMTQPPIPPLKTSSPTITPANLTPVTSPSASTPNTRSGTPVRSPAPYRPGFQPKGVYRQLTDEFLEARRTRRDIGRIENTRLERRLEKLINLHFGKDAEKRATVRPRQVKRMSSIFELDIRNMAPGDLWRGVVTGPATPGSKSDIRAAEQSITPWENDANVSHCPLCSASFHPITNRKHHCRLCGKIICSLPVKHPQRPATCSLLFVADPKTGQIEEVGEGVDYGVRRKSTLGTPGTSKEQVPSPEEKFLKGVRICRDCRPVLLRQQYTHDVAQAPTFARLYDVFVSLEKEIEDSLPLFQELLMSLSTEDRPTAEASAARKRILEAFAQYDALAKRIRKLPAPAGSSQDRVQAAVLMRANVFLQKHMFPLQSLPKPQKASSSPSPVQTPGAPDIDPDSEVAHALQPLLEQEALLESFVEEANAHRKFEDAKTLKGNLQEIRAEIDKILANAHGDGLMRQEKHRSD</sequence>
<protein>
    <submittedName>
        <fullName evidence="1">Uncharacterized protein</fullName>
    </submittedName>
</protein>
<dbReference type="Proteomes" id="UP000814140">
    <property type="component" value="Unassembled WGS sequence"/>
</dbReference>
<name>A0ACB8TBA1_9AGAM</name>
<dbReference type="EMBL" id="MU277195">
    <property type="protein sequence ID" value="KAI0065423.1"/>
    <property type="molecule type" value="Genomic_DNA"/>
</dbReference>
<accession>A0ACB8TBA1</accession>